<name>A0A819QD21_9BILA</name>
<dbReference type="PANTHER" id="PTHR45527:SF1">
    <property type="entry name" value="FATTY ACID SYNTHASE"/>
    <property type="match status" value="1"/>
</dbReference>
<dbReference type="InterPro" id="IPR036188">
    <property type="entry name" value="FAD/NAD-bd_sf"/>
</dbReference>
<dbReference type="EMBL" id="CAJOBB010003211">
    <property type="protein sequence ID" value="CAF4027486.1"/>
    <property type="molecule type" value="Genomic_DNA"/>
</dbReference>
<dbReference type="InterPro" id="IPR001242">
    <property type="entry name" value="Condensation_dom"/>
</dbReference>
<dbReference type="GO" id="GO:0031177">
    <property type="term" value="F:phosphopantetheine binding"/>
    <property type="evidence" value="ECO:0007669"/>
    <property type="project" value="TreeGrafter"/>
</dbReference>
<evidence type="ECO:0000256" key="1">
    <source>
        <dbReference type="ARBA" id="ARBA00022450"/>
    </source>
</evidence>
<dbReference type="Gene3D" id="3.30.559.30">
    <property type="entry name" value="Nonribosomal peptide synthetase, condensation domain"/>
    <property type="match status" value="1"/>
</dbReference>
<evidence type="ECO:0000256" key="2">
    <source>
        <dbReference type="ARBA" id="ARBA00022553"/>
    </source>
</evidence>
<dbReference type="GO" id="GO:0003824">
    <property type="term" value="F:catalytic activity"/>
    <property type="evidence" value="ECO:0007669"/>
    <property type="project" value="InterPro"/>
</dbReference>
<dbReference type="SUPFAM" id="SSF56801">
    <property type="entry name" value="Acetyl-CoA synthetase-like"/>
    <property type="match status" value="1"/>
</dbReference>
<dbReference type="SUPFAM" id="SSF47336">
    <property type="entry name" value="ACP-like"/>
    <property type="match status" value="1"/>
</dbReference>
<proteinExistence type="predicted"/>
<dbReference type="SUPFAM" id="SSF52777">
    <property type="entry name" value="CoA-dependent acyltransferases"/>
    <property type="match status" value="1"/>
</dbReference>
<accession>A0A819QD21</accession>
<comment type="caution">
    <text evidence="4">The sequence shown here is derived from an EMBL/GenBank/DDBJ whole genome shotgun (WGS) entry which is preliminary data.</text>
</comment>
<reference evidence="4" key="1">
    <citation type="submission" date="2021-02" db="EMBL/GenBank/DDBJ databases">
        <authorList>
            <person name="Nowell W R."/>
        </authorList>
    </citation>
    <scope>NUCLEOTIDE SEQUENCE</scope>
</reference>
<dbReference type="GO" id="GO:0005737">
    <property type="term" value="C:cytoplasm"/>
    <property type="evidence" value="ECO:0007669"/>
    <property type="project" value="TreeGrafter"/>
</dbReference>
<dbReference type="PANTHER" id="PTHR45527">
    <property type="entry name" value="NONRIBOSOMAL PEPTIDE SYNTHETASE"/>
    <property type="match status" value="1"/>
</dbReference>
<dbReference type="InterPro" id="IPR036736">
    <property type="entry name" value="ACP-like_sf"/>
</dbReference>
<dbReference type="Proteomes" id="UP000663868">
    <property type="component" value="Unassembled WGS sequence"/>
</dbReference>
<dbReference type="Pfam" id="PF00668">
    <property type="entry name" value="Condensation"/>
    <property type="match status" value="1"/>
</dbReference>
<dbReference type="Gene3D" id="3.40.50.12780">
    <property type="entry name" value="N-terminal domain of ligase-like"/>
    <property type="match status" value="2"/>
</dbReference>
<dbReference type="PROSITE" id="PS00455">
    <property type="entry name" value="AMP_BINDING"/>
    <property type="match status" value="1"/>
</dbReference>
<dbReference type="InterPro" id="IPR045851">
    <property type="entry name" value="AMP-bd_C_sf"/>
</dbReference>
<feature type="domain" description="Carrier" evidence="3">
    <location>
        <begin position="544"/>
        <end position="624"/>
    </location>
</feature>
<dbReference type="InterPro" id="IPR042099">
    <property type="entry name" value="ANL_N_sf"/>
</dbReference>
<gene>
    <name evidence="4" type="ORF">KXQ929_LOCUS30073</name>
</gene>
<organism evidence="4 5">
    <name type="scientific">Adineta steineri</name>
    <dbReference type="NCBI Taxonomy" id="433720"/>
    <lineage>
        <taxon>Eukaryota</taxon>
        <taxon>Metazoa</taxon>
        <taxon>Spiralia</taxon>
        <taxon>Gnathifera</taxon>
        <taxon>Rotifera</taxon>
        <taxon>Eurotatoria</taxon>
        <taxon>Bdelloidea</taxon>
        <taxon>Adinetida</taxon>
        <taxon>Adinetidae</taxon>
        <taxon>Adineta</taxon>
    </lineage>
</organism>
<evidence type="ECO:0000259" key="3">
    <source>
        <dbReference type="PROSITE" id="PS50075"/>
    </source>
</evidence>
<dbReference type="Gene3D" id="3.50.50.60">
    <property type="entry name" value="FAD/NAD(P)-binding domain"/>
    <property type="match status" value="1"/>
</dbReference>
<dbReference type="Gene3D" id="3.30.300.30">
    <property type="match status" value="1"/>
</dbReference>
<keyword evidence="2" id="KW-0597">Phosphoprotein</keyword>
<dbReference type="InterPro" id="IPR000873">
    <property type="entry name" value="AMP-dep_synth/lig_dom"/>
</dbReference>
<keyword evidence="1" id="KW-0596">Phosphopantetheine</keyword>
<dbReference type="PROSITE" id="PS50075">
    <property type="entry name" value="CARRIER"/>
    <property type="match status" value="1"/>
</dbReference>
<sequence length="879" mass="100416">MLSRNRLATGTNVHKGPQLKTSGRIQSVRYQSLPYDRHRLSNEHRSGRGTSISFDFLNYALTNYIEPEHLALAVYYMFLFKITNGERDICIGMNTHTRYKDKLKSIIGLYESFIPLRCQLDRHGSFHELVEYVQEMATNCIKYSYFPLQHILAQHSDCPKPTFLDIFLDFITIEKKIMIGDSELCSIPLSIAINEDEDVIGILSIIMVRGAYCPLSSQDPLQRRQILVKETQSHLVLVHSSTRILFEIDIVTLNIDTIINNEENSTSIHLNQMSDIPITSENILFVIFTSGSTGIPKAVQLRHRNFTQFLRSFVYADILTKTDTIIQMARCSFDNHLLSLVGTLITGATLIMLRPEGHMDLDYLARTCFLQTVDIGQEGELVIGGVGIFAGYIGRDDLTAKVMINVNEQIFYKTGDLVRMDNNGLIHYVGRRDFQVKLRGQRIELQEIVQCLLMLASITTCVVIKWDENHLIAYVQSDNINVEQLRHHCQSNIPSHMIPSIFIILEKLPLSLNEKVDRKCLPLPDLSLLILSSTTTALENKSNLPQNQLQKQIHDIWCEILRCIGQQIATTANFFSIGGHSLLFIELYHRHQQLYDFDNRVLSIALFLQQPTILQHSQLVKSITINQMKSEHWHTLHINQGIASFAQEGIFLDGQMRFSNKIAIYNELTALKIIQGSISIDRLLEAIEYILNKHKIIRATVNDPTIARLLLPYTHFFGTRRPCSGTDYYETFNRDNITLVDLRCRSIDKIQTTGVRVGSKIYEIDDIVLALGFDAFTGALLNIDIHDRSGKTLREKWKKGWHTNLGLMIADFSNLFTISGFGAPSDLASMVPHIEQHIKWITKCLEYLRTHDINIIEPSLEAENTWVKHVNDVVEDTLF</sequence>
<dbReference type="GO" id="GO:0043041">
    <property type="term" value="P:amino acid activation for nonribosomal peptide biosynthetic process"/>
    <property type="evidence" value="ECO:0007669"/>
    <property type="project" value="TreeGrafter"/>
</dbReference>
<dbReference type="Pfam" id="PF00550">
    <property type="entry name" value="PP-binding"/>
    <property type="match status" value="1"/>
</dbReference>
<protein>
    <recommendedName>
        <fullName evidence="3">Carrier domain-containing protein</fullName>
    </recommendedName>
</protein>
<dbReference type="InterPro" id="IPR020845">
    <property type="entry name" value="AMP-binding_CS"/>
</dbReference>
<dbReference type="Pfam" id="PF00501">
    <property type="entry name" value="AMP-binding"/>
    <property type="match status" value="1"/>
</dbReference>
<dbReference type="GO" id="GO:0044550">
    <property type="term" value="P:secondary metabolite biosynthetic process"/>
    <property type="evidence" value="ECO:0007669"/>
    <property type="project" value="TreeGrafter"/>
</dbReference>
<evidence type="ECO:0000313" key="4">
    <source>
        <dbReference type="EMBL" id="CAF4027486.1"/>
    </source>
</evidence>
<dbReference type="InterPro" id="IPR009081">
    <property type="entry name" value="PP-bd_ACP"/>
</dbReference>
<dbReference type="AlphaFoldDB" id="A0A819QD21"/>
<evidence type="ECO:0000313" key="5">
    <source>
        <dbReference type="Proteomes" id="UP000663868"/>
    </source>
</evidence>
<dbReference type="Gene3D" id="1.10.1200.10">
    <property type="entry name" value="ACP-like"/>
    <property type="match status" value="1"/>
</dbReference>
<dbReference type="SUPFAM" id="SSF51905">
    <property type="entry name" value="FAD/NAD(P)-binding domain"/>
    <property type="match status" value="1"/>
</dbReference>